<proteinExistence type="predicted"/>
<evidence type="ECO:0000313" key="2">
    <source>
        <dbReference type="EMBL" id="RCU43374.1"/>
    </source>
</evidence>
<accession>A0A368N177</accession>
<keyword evidence="1" id="KW-0812">Transmembrane</keyword>
<dbReference type="OrthoDB" id="9789516at2"/>
<sequence>MEPEKQYTDKQSWLPANVKRKRDFPGFFLKSFFQGLMIIGPFGLTVFVIWYIISSIDNLFPSVSHQYPGLVFISVITLTAILGFLGNKFILGRLLLDRIDFLLEKTPGIKHIYTPTKDVMSSFVGDKKKFNHPVWVKTNEHPEIWRIGFLTQQNMLEVNKNEHVAVYLPHSYAISGWVIVTKKDNIEPIIGMSAATAMKFAVSGGVAGFHLEKNISKTAE</sequence>
<keyword evidence="1" id="KW-0472">Membrane</keyword>
<comment type="caution">
    <text evidence="2">The sequence shown here is derived from an EMBL/GenBank/DDBJ whole genome shotgun (WGS) entry which is preliminary data.</text>
</comment>
<keyword evidence="1" id="KW-1133">Transmembrane helix</keyword>
<dbReference type="AlphaFoldDB" id="A0A368N177"/>
<evidence type="ECO:0000313" key="3">
    <source>
        <dbReference type="Proteomes" id="UP000252172"/>
    </source>
</evidence>
<dbReference type="EMBL" id="QPIE01000003">
    <property type="protein sequence ID" value="RCU43374.1"/>
    <property type="molecule type" value="Genomic_DNA"/>
</dbReference>
<dbReference type="PANTHER" id="PTHR31876">
    <property type="entry name" value="COV-LIKE PROTEIN 1"/>
    <property type="match status" value="1"/>
</dbReference>
<gene>
    <name evidence="2" type="ORF">DQ356_04185</name>
</gene>
<name>A0A368N177_9FLAO</name>
<protein>
    <submittedName>
        <fullName evidence="2">DUF502 domain-containing protein</fullName>
    </submittedName>
</protein>
<dbReference type="InterPro" id="IPR007462">
    <property type="entry name" value="COV1-like"/>
</dbReference>
<keyword evidence="3" id="KW-1185">Reference proteome</keyword>
<dbReference type="Pfam" id="PF04367">
    <property type="entry name" value="DUF502"/>
    <property type="match status" value="1"/>
</dbReference>
<dbReference type="PANTHER" id="PTHR31876:SF26">
    <property type="entry name" value="PROTEIN LIKE COV 2"/>
    <property type="match status" value="1"/>
</dbReference>
<feature type="transmembrane region" description="Helical" evidence="1">
    <location>
        <begin position="27"/>
        <end position="53"/>
    </location>
</feature>
<organism evidence="2 3">
    <name type="scientific">Chryseobacterium lacus</name>
    <dbReference type="NCBI Taxonomy" id="2058346"/>
    <lineage>
        <taxon>Bacteria</taxon>
        <taxon>Pseudomonadati</taxon>
        <taxon>Bacteroidota</taxon>
        <taxon>Flavobacteriia</taxon>
        <taxon>Flavobacteriales</taxon>
        <taxon>Weeksellaceae</taxon>
        <taxon>Chryseobacterium group</taxon>
        <taxon>Chryseobacterium</taxon>
    </lineage>
</organism>
<dbReference type="Proteomes" id="UP000252172">
    <property type="component" value="Unassembled WGS sequence"/>
</dbReference>
<feature type="transmembrane region" description="Helical" evidence="1">
    <location>
        <begin position="65"/>
        <end position="85"/>
    </location>
</feature>
<evidence type="ECO:0000256" key="1">
    <source>
        <dbReference type="SAM" id="Phobius"/>
    </source>
</evidence>
<reference evidence="2 3" key="1">
    <citation type="submission" date="2018-07" db="EMBL/GenBank/DDBJ databases">
        <title>Chryseobacterium lacus sp. nov., isolated from lake water.</title>
        <authorList>
            <person name="Li C.-M."/>
        </authorList>
    </citation>
    <scope>NUCLEOTIDE SEQUENCE [LARGE SCALE GENOMIC DNA]</scope>
    <source>
        <strain evidence="2 3">YLOS41</strain>
    </source>
</reference>